<dbReference type="PANTHER" id="PTHR43790">
    <property type="entry name" value="CARBOHYDRATE TRANSPORT ATP-BINDING PROTEIN MG119-RELATED"/>
    <property type="match status" value="1"/>
</dbReference>
<dbReference type="SUPFAM" id="SSF52540">
    <property type="entry name" value="P-loop containing nucleoside triphosphate hydrolases"/>
    <property type="match status" value="1"/>
</dbReference>
<keyword evidence="2 4" id="KW-0067">ATP-binding</keyword>
<sequence length="103" mass="11327">MAHENVIEMRDITKVFGGFVANDKINLHLRKGEIHALLGENGAGKSTLMNMLAGLLEPTSGEIAVNGQVVNLDSPSKQLAWESGWFTSTLCWLKPSQWLKTSF</sequence>
<dbReference type="EMBL" id="OVLM01000011">
    <property type="protein sequence ID" value="SPR71351.1"/>
    <property type="molecule type" value="Genomic_DNA"/>
</dbReference>
<reference evidence="4" key="1">
    <citation type="submission" date="2018-02" db="EMBL/GenBank/DDBJ databases">
        <authorList>
            <person name="Cohen D.B."/>
            <person name="Kent A.D."/>
        </authorList>
    </citation>
    <scope>NUCLEOTIDE SEQUENCE</scope>
    <source>
        <strain evidence="4">RM200</strain>
    </source>
</reference>
<evidence type="ECO:0000259" key="3">
    <source>
        <dbReference type="Pfam" id="PF00005"/>
    </source>
</evidence>
<accession>A0A2U3RZ44</accession>
<dbReference type="Gene3D" id="3.40.50.300">
    <property type="entry name" value="P-loop containing nucleotide triphosphate hydrolases"/>
    <property type="match status" value="1"/>
</dbReference>
<dbReference type="InterPro" id="IPR050107">
    <property type="entry name" value="ABC_carbohydrate_import_ATPase"/>
</dbReference>
<dbReference type="GO" id="GO:0005524">
    <property type="term" value="F:ATP binding"/>
    <property type="evidence" value="ECO:0007669"/>
    <property type="project" value="UniProtKB-KW"/>
</dbReference>
<evidence type="ECO:0000313" key="4">
    <source>
        <dbReference type="EMBL" id="SPR71351.1"/>
    </source>
</evidence>
<dbReference type="GO" id="GO:0016887">
    <property type="term" value="F:ATP hydrolysis activity"/>
    <property type="evidence" value="ECO:0007669"/>
    <property type="project" value="InterPro"/>
</dbReference>
<organism evidence="4">
    <name type="scientific">Streptococcus pneumoniae</name>
    <dbReference type="NCBI Taxonomy" id="1313"/>
    <lineage>
        <taxon>Bacteria</taxon>
        <taxon>Bacillati</taxon>
        <taxon>Bacillota</taxon>
        <taxon>Bacilli</taxon>
        <taxon>Lactobacillales</taxon>
        <taxon>Streptococcaceae</taxon>
        <taxon>Streptococcus</taxon>
    </lineage>
</organism>
<evidence type="ECO:0000256" key="2">
    <source>
        <dbReference type="ARBA" id="ARBA00022840"/>
    </source>
</evidence>
<name>A0A2U3RZ44_STREE</name>
<dbReference type="AlphaFoldDB" id="A0A2U3RZ44"/>
<dbReference type="Pfam" id="PF00005">
    <property type="entry name" value="ABC_tran"/>
    <property type="match status" value="1"/>
</dbReference>
<dbReference type="InterPro" id="IPR003439">
    <property type="entry name" value="ABC_transporter-like_ATP-bd"/>
</dbReference>
<gene>
    <name evidence="4" type="primary">mglA</name>
    <name evidence="4" type="ORF">SPRM200_0735</name>
</gene>
<feature type="domain" description="ABC transporter" evidence="3">
    <location>
        <begin position="24"/>
        <end position="78"/>
    </location>
</feature>
<keyword evidence="1" id="KW-0547">Nucleotide-binding</keyword>
<proteinExistence type="predicted"/>
<evidence type="ECO:0000256" key="1">
    <source>
        <dbReference type="ARBA" id="ARBA00022741"/>
    </source>
</evidence>
<dbReference type="PANTHER" id="PTHR43790:SF4">
    <property type="entry name" value="GUANOSINE IMPORT ATP-BINDING PROTEIN NUPO"/>
    <property type="match status" value="1"/>
</dbReference>
<dbReference type="InterPro" id="IPR027417">
    <property type="entry name" value="P-loop_NTPase"/>
</dbReference>
<protein>
    <submittedName>
        <fullName evidence="4">Galactose/methyl galactoside import ATP-binding protein MglA</fullName>
    </submittedName>
</protein>